<evidence type="ECO:0000313" key="3">
    <source>
        <dbReference type="Proteomes" id="UP001300096"/>
    </source>
</evidence>
<evidence type="ECO:0000313" key="2">
    <source>
        <dbReference type="EMBL" id="MCK2037014.1"/>
    </source>
</evidence>
<keyword evidence="3" id="KW-1185">Reference proteome</keyword>
<name>A0ABT0FG16_9MICO</name>
<accession>A0ABT0FG16</accession>
<feature type="chain" id="PRO_5046466848" description="Secreted protein" evidence="1">
    <location>
        <begin position="28"/>
        <end position="158"/>
    </location>
</feature>
<keyword evidence="1" id="KW-0732">Signal</keyword>
<reference evidence="2 3" key="1">
    <citation type="submission" date="2021-06" db="EMBL/GenBank/DDBJ databases">
        <title>Genome-based taxonomic framework of Microbacterium strains isolated from marine environment, the description of four new species and reclassification of four preexisting species.</title>
        <authorList>
            <person name="Lee S.D."/>
            <person name="Kim S.-M."/>
            <person name="Byeon Y.-S."/>
            <person name="Yang H.L."/>
            <person name="Kim I.S."/>
        </authorList>
    </citation>
    <scope>NUCLEOTIDE SEQUENCE [LARGE SCALE GENOMIC DNA]</scope>
    <source>
        <strain evidence="2 3">SSW1-49</strain>
    </source>
</reference>
<feature type="signal peptide" evidence="1">
    <location>
        <begin position="1"/>
        <end position="27"/>
    </location>
</feature>
<comment type="caution">
    <text evidence="2">The sequence shown here is derived from an EMBL/GenBank/DDBJ whole genome shotgun (WGS) entry which is preliminary data.</text>
</comment>
<evidence type="ECO:0008006" key="4">
    <source>
        <dbReference type="Google" id="ProtNLM"/>
    </source>
</evidence>
<evidence type="ECO:0000256" key="1">
    <source>
        <dbReference type="SAM" id="SignalP"/>
    </source>
</evidence>
<proteinExistence type="predicted"/>
<dbReference type="EMBL" id="JAHWXN010000001">
    <property type="protein sequence ID" value="MCK2037014.1"/>
    <property type="molecule type" value="Genomic_DNA"/>
</dbReference>
<dbReference type="Proteomes" id="UP001300096">
    <property type="component" value="Unassembled WGS sequence"/>
</dbReference>
<gene>
    <name evidence="2" type="ORF">KZC51_12820</name>
</gene>
<sequence length="158" mass="16126">MRRTCMMLTVTLAAVFAIGSVPVAAAAAEPLIDPAPEIAEMLDVVPGGILLDSHHAVWPELDMEMTVPRSSGVSARAVGACATGKICAFNAPFADGSALSFGTCGVHSIPSNFSVKSVANARSSGTAQARNGTTVLKTISAGTYQNTSGTVTNIRCTL</sequence>
<protein>
    <recommendedName>
        <fullName evidence="4">Secreted protein</fullName>
    </recommendedName>
</protein>
<organism evidence="2 3">
    <name type="scientific">Microbacterium croceum</name>
    <dbReference type="NCBI Taxonomy" id="2851645"/>
    <lineage>
        <taxon>Bacteria</taxon>
        <taxon>Bacillati</taxon>
        <taxon>Actinomycetota</taxon>
        <taxon>Actinomycetes</taxon>
        <taxon>Micrococcales</taxon>
        <taxon>Microbacteriaceae</taxon>
        <taxon>Microbacterium</taxon>
    </lineage>
</organism>